<protein>
    <submittedName>
        <fullName evidence="1">Uncharacterized protein</fullName>
    </submittedName>
</protein>
<dbReference type="EMBL" id="HACA01020025">
    <property type="protein sequence ID" value="CDW37386.1"/>
    <property type="molecule type" value="Transcribed_RNA"/>
</dbReference>
<feature type="non-terminal residue" evidence="1">
    <location>
        <position position="53"/>
    </location>
</feature>
<organism evidence="1">
    <name type="scientific">Lepeophtheirus salmonis</name>
    <name type="common">Salmon louse</name>
    <name type="synonym">Caligus salmonis</name>
    <dbReference type="NCBI Taxonomy" id="72036"/>
    <lineage>
        <taxon>Eukaryota</taxon>
        <taxon>Metazoa</taxon>
        <taxon>Ecdysozoa</taxon>
        <taxon>Arthropoda</taxon>
        <taxon>Crustacea</taxon>
        <taxon>Multicrustacea</taxon>
        <taxon>Hexanauplia</taxon>
        <taxon>Copepoda</taxon>
        <taxon>Siphonostomatoida</taxon>
        <taxon>Caligidae</taxon>
        <taxon>Lepeophtheirus</taxon>
    </lineage>
</organism>
<name>A0A0K2UI88_LEPSM</name>
<sequence>YHDVIITYEFYGTLSGLRSIYQDVLQKRSIHYCLISNYFDVYHANCFHKKVLI</sequence>
<proteinExistence type="predicted"/>
<reference evidence="1" key="1">
    <citation type="submission" date="2014-05" db="EMBL/GenBank/DDBJ databases">
        <authorList>
            <person name="Chronopoulou M."/>
        </authorList>
    </citation>
    <scope>NUCLEOTIDE SEQUENCE</scope>
    <source>
        <tissue evidence="1">Whole organism</tissue>
    </source>
</reference>
<accession>A0A0K2UI88</accession>
<evidence type="ECO:0000313" key="1">
    <source>
        <dbReference type="EMBL" id="CDW37386.1"/>
    </source>
</evidence>
<feature type="non-terminal residue" evidence="1">
    <location>
        <position position="1"/>
    </location>
</feature>
<dbReference type="AlphaFoldDB" id="A0A0K2UI88"/>